<comment type="caution">
    <text evidence="4">The sequence shown here is derived from an EMBL/GenBank/DDBJ whole genome shotgun (WGS) entry which is preliminary data.</text>
</comment>
<dbReference type="InterPro" id="IPR000424">
    <property type="entry name" value="Primosome_PriB/ssb"/>
</dbReference>
<dbReference type="RefSeq" id="WP_097650656.1">
    <property type="nucleotide sequence ID" value="NZ_LYXE01000022.1"/>
</dbReference>
<feature type="compositionally biased region" description="Low complexity" evidence="3">
    <location>
        <begin position="125"/>
        <end position="139"/>
    </location>
</feature>
<evidence type="ECO:0000313" key="4">
    <source>
        <dbReference type="EMBL" id="PDW00938.1"/>
    </source>
</evidence>
<dbReference type="PROSITE" id="PS50935">
    <property type="entry name" value="SSB"/>
    <property type="match status" value="1"/>
</dbReference>
<evidence type="ECO:0000256" key="3">
    <source>
        <dbReference type="SAM" id="MobiDB-lite"/>
    </source>
</evidence>
<feature type="region of interest" description="Disordered" evidence="3">
    <location>
        <begin position="115"/>
        <end position="183"/>
    </location>
</feature>
<feature type="compositionally biased region" description="Pro residues" evidence="3">
    <location>
        <begin position="140"/>
        <end position="160"/>
    </location>
</feature>
<dbReference type="SUPFAM" id="SSF50249">
    <property type="entry name" value="Nucleic acid-binding proteins"/>
    <property type="match status" value="1"/>
</dbReference>
<accession>A0A2H3KR28</accession>
<dbReference type="OrthoDB" id="9809878at2"/>
<organism evidence="4 5">
    <name type="scientific">Candidatus Chloroploca asiatica</name>
    <dbReference type="NCBI Taxonomy" id="1506545"/>
    <lineage>
        <taxon>Bacteria</taxon>
        <taxon>Bacillati</taxon>
        <taxon>Chloroflexota</taxon>
        <taxon>Chloroflexia</taxon>
        <taxon>Chloroflexales</taxon>
        <taxon>Chloroflexineae</taxon>
        <taxon>Oscillochloridaceae</taxon>
        <taxon>Candidatus Chloroploca</taxon>
    </lineage>
</organism>
<dbReference type="Proteomes" id="UP000220922">
    <property type="component" value="Unassembled WGS sequence"/>
</dbReference>
<protein>
    <recommendedName>
        <fullName evidence="6">Single-stranded DNA-binding protein</fullName>
    </recommendedName>
</protein>
<keyword evidence="1 2" id="KW-0238">DNA-binding</keyword>
<evidence type="ECO:0000256" key="1">
    <source>
        <dbReference type="ARBA" id="ARBA00023125"/>
    </source>
</evidence>
<name>A0A2H3KR28_9CHLR</name>
<dbReference type="AlphaFoldDB" id="A0A2H3KR28"/>
<keyword evidence="5" id="KW-1185">Reference proteome</keyword>
<dbReference type="Pfam" id="PF00436">
    <property type="entry name" value="SSB"/>
    <property type="match status" value="1"/>
</dbReference>
<proteinExistence type="predicted"/>
<dbReference type="EMBL" id="LYXE01000022">
    <property type="protein sequence ID" value="PDW00938.1"/>
    <property type="molecule type" value="Genomic_DNA"/>
</dbReference>
<gene>
    <name evidence="4" type="ORF">A9Q02_21470</name>
</gene>
<dbReference type="GO" id="GO:0003697">
    <property type="term" value="F:single-stranded DNA binding"/>
    <property type="evidence" value="ECO:0007669"/>
    <property type="project" value="InterPro"/>
</dbReference>
<dbReference type="Gene3D" id="2.40.50.140">
    <property type="entry name" value="Nucleic acid-binding proteins"/>
    <property type="match status" value="1"/>
</dbReference>
<sequence>MGNRDLNKMMLTGQIEAEPEMHFTGAGEPRTTLYVRCAGARDATLTERVRLVAWGSPLAERCNDLLPGMQVLVEGQLQRCTADDPAEQARFPLEVRVRSYLVLDPGDAAAAVLVPVSPRPPAPPTRTMALPPARPTRTVAPPPRSNVPPAPARPPLPMQPPRATDPRPTIASPTDPREPTSRA</sequence>
<evidence type="ECO:0000256" key="2">
    <source>
        <dbReference type="PROSITE-ProRule" id="PRU00252"/>
    </source>
</evidence>
<evidence type="ECO:0000313" key="5">
    <source>
        <dbReference type="Proteomes" id="UP000220922"/>
    </source>
</evidence>
<evidence type="ECO:0008006" key="6">
    <source>
        <dbReference type="Google" id="ProtNLM"/>
    </source>
</evidence>
<reference evidence="4 5" key="1">
    <citation type="submission" date="2016-05" db="EMBL/GenBank/DDBJ databases">
        <authorList>
            <person name="Lavstsen T."/>
            <person name="Jespersen J.S."/>
        </authorList>
    </citation>
    <scope>NUCLEOTIDE SEQUENCE [LARGE SCALE GENOMIC DNA]</scope>
    <source>
        <strain evidence="4 5">B7-9</strain>
    </source>
</reference>
<dbReference type="InterPro" id="IPR012340">
    <property type="entry name" value="NA-bd_OB-fold"/>
</dbReference>